<dbReference type="Proteomes" id="UP001144397">
    <property type="component" value="Unassembled WGS sequence"/>
</dbReference>
<dbReference type="AlphaFoldDB" id="A0A9W6FLH9"/>
<feature type="transmembrane region" description="Helical" evidence="7">
    <location>
        <begin position="153"/>
        <end position="176"/>
    </location>
</feature>
<keyword evidence="11" id="KW-1185">Reference proteome</keyword>
<dbReference type="NCBIfam" id="TIGR00427">
    <property type="entry name" value="NAAT family transporter"/>
    <property type="match status" value="1"/>
</dbReference>
<reference evidence="8" key="1">
    <citation type="submission" date="2022-12" db="EMBL/GenBank/DDBJ databases">
        <title>Reference genome sequencing for broad-spectrum identification of bacterial and archaeal isolates by mass spectrometry.</title>
        <authorList>
            <person name="Sekiguchi Y."/>
            <person name="Tourlousse D.M."/>
        </authorList>
    </citation>
    <scope>NUCLEOTIDE SEQUENCE</scope>
    <source>
        <strain evidence="8">301</strain>
    </source>
</reference>
<evidence type="ECO:0000313" key="11">
    <source>
        <dbReference type="Proteomes" id="UP001245370"/>
    </source>
</evidence>
<accession>A0A9W6FLH9</accession>
<feature type="transmembrane region" description="Helical" evidence="7">
    <location>
        <begin position="119"/>
        <end position="141"/>
    </location>
</feature>
<dbReference type="InterPro" id="IPR002771">
    <property type="entry name" value="Multi_antbiot-R_MarC"/>
</dbReference>
<comment type="caution">
    <text evidence="8">The sequence shown here is derived from an EMBL/GenBank/DDBJ whole genome shotgun (WGS) entry which is preliminary data.</text>
</comment>
<dbReference type="GO" id="GO:0005886">
    <property type="term" value="C:plasma membrane"/>
    <property type="evidence" value="ECO:0007669"/>
    <property type="project" value="UniProtKB-SubCell"/>
</dbReference>
<evidence type="ECO:0000256" key="5">
    <source>
        <dbReference type="ARBA" id="ARBA00022989"/>
    </source>
</evidence>
<keyword evidence="6 7" id="KW-0472">Membrane</keyword>
<dbReference type="EMBL" id="BSDO01000002">
    <property type="protein sequence ID" value="GLI21963.1"/>
    <property type="molecule type" value="Genomic_DNA"/>
</dbReference>
<feature type="transmembrane region" description="Helical" evidence="7">
    <location>
        <begin position="6"/>
        <end position="33"/>
    </location>
</feature>
<gene>
    <name evidence="8" type="primary">mar</name>
    <name evidence="9" type="ORF">GGQ86_000735</name>
    <name evidence="8" type="ORF">XFLAVUS301_16370</name>
</gene>
<protein>
    <recommendedName>
        <fullName evidence="7">UPF0056 membrane protein</fullName>
    </recommendedName>
</protein>
<evidence type="ECO:0000256" key="7">
    <source>
        <dbReference type="RuleBase" id="RU362048"/>
    </source>
</evidence>
<comment type="subcellular location">
    <subcellularLocation>
        <location evidence="1 7">Cell membrane</location>
        <topology evidence="1 7">Multi-pass membrane protein</topology>
    </subcellularLocation>
</comment>
<evidence type="ECO:0000256" key="1">
    <source>
        <dbReference type="ARBA" id="ARBA00004651"/>
    </source>
</evidence>
<sequence>MHLTNAVNIFITVFAALFPIVNPLGTAPIFLTFVRRCSPQVRERIARSVAIYGFLLLFGSLAIGAQILLFFGISLPILRVAGGLVVAVVGWNILHEDENAPDKAQGEELDEARAQDEAFYPLTLPLTVGPGSIAATVALAAGHTPTWKTDPLFQLSSVAGALAGLLAVSLTVYFSFREAPTLERVLGKTGTNVLVRLFAFILFAIGVQIIWLGVEALITQLPR</sequence>
<keyword evidence="5 7" id="KW-1133">Transmembrane helix</keyword>
<dbReference type="EMBL" id="JAVDPY010000001">
    <property type="protein sequence ID" value="MDR6332288.1"/>
    <property type="molecule type" value="Genomic_DNA"/>
</dbReference>
<proteinExistence type="inferred from homology"/>
<dbReference type="RefSeq" id="WP_281806942.1">
    <property type="nucleotide sequence ID" value="NZ_BSDO01000002.1"/>
</dbReference>
<dbReference type="Pfam" id="PF01914">
    <property type="entry name" value="MarC"/>
    <property type="match status" value="1"/>
</dbReference>
<evidence type="ECO:0000256" key="3">
    <source>
        <dbReference type="ARBA" id="ARBA00022475"/>
    </source>
</evidence>
<feature type="transmembrane region" description="Helical" evidence="7">
    <location>
        <begin position="197"/>
        <end position="218"/>
    </location>
</feature>
<dbReference type="PANTHER" id="PTHR33508">
    <property type="entry name" value="UPF0056 MEMBRANE PROTEIN YHCE"/>
    <property type="match status" value="1"/>
</dbReference>
<evidence type="ECO:0000256" key="2">
    <source>
        <dbReference type="ARBA" id="ARBA00009784"/>
    </source>
</evidence>
<dbReference type="GeneID" id="95762426"/>
<name>A0A9W6FLH9_XANFL</name>
<feature type="transmembrane region" description="Helical" evidence="7">
    <location>
        <begin position="45"/>
        <end position="71"/>
    </location>
</feature>
<evidence type="ECO:0000313" key="8">
    <source>
        <dbReference type="EMBL" id="GLI21963.1"/>
    </source>
</evidence>
<dbReference type="Proteomes" id="UP001245370">
    <property type="component" value="Unassembled WGS sequence"/>
</dbReference>
<comment type="similarity">
    <text evidence="2 7">Belongs to the UPF0056 (MarC) family.</text>
</comment>
<reference evidence="9 11" key="2">
    <citation type="submission" date="2023-07" db="EMBL/GenBank/DDBJ databases">
        <title>Genomic Encyclopedia of Type Strains, Phase IV (KMG-IV): sequencing the most valuable type-strain genomes for metagenomic binning, comparative biology and taxonomic classification.</title>
        <authorList>
            <person name="Goeker M."/>
        </authorList>
    </citation>
    <scope>NUCLEOTIDE SEQUENCE [LARGE SCALE GENOMIC DNA]</scope>
    <source>
        <strain evidence="9 11">DSM 338</strain>
    </source>
</reference>
<organism evidence="8 10">
    <name type="scientific">Xanthobacter flavus</name>
    <dbReference type="NCBI Taxonomy" id="281"/>
    <lineage>
        <taxon>Bacteria</taxon>
        <taxon>Pseudomonadati</taxon>
        <taxon>Pseudomonadota</taxon>
        <taxon>Alphaproteobacteria</taxon>
        <taxon>Hyphomicrobiales</taxon>
        <taxon>Xanthobacteraceae</taxon>
        <taxon>Xanthobacter</taxon>
    </lineage>
</organism>
<evidence type="ECO:0000256" key="4">
    <source>
        <dbReference type="ARBA" id="ARBA00022692"/>
    </source>
</evidence>
<dbReference type="PANTHER" id="PTHR33508:SF1">
    <property type="entry name" value="UPF0056 MEMBRANE PROTEIN YHCE"/>
    <property type="match status" value="1"/>
</dbReference>
<evidence type="ECO:0000313" key="9">
    <source>
        <dbReference type="EMBL" id="MDR6332288.1"/>
    </source>
</evidence>
<keyword evidence="4 7" id="KW-0812">Transmembrane</keyword>
<evidence type="ECO:0000313" key="10">
    <source>
        <dbReference type="Proteomes" id="UP001144397"/>
    </source>
</evidence>
<evidence type="ECO:0000256" key="6">
    <source>
        <dbReference type="ARBA" id="ARBA00023136"/>
    </source>
</evidence>
<feature type="transmembrane region" description="Helical" evidence="7">
    <location>
        <begin position="77"/>
        <end position="94"/>
    </location>
</feature>
<keyword evidence="3" id="KW-1003">Cell membrane</keyword>